<dbReference type="Proteomes" id="UP000807115">
    <property type="component" value="Chromosome 10"/>
</dbReference>
<reference evidence="2" key="1">
    <citation type="journal article" date="2019" name="BMC Genomics">
        <title>A new reference genome for Sorghum bicolor reveals high levels of sequence similarity between sweet and grain genotypes: implications for the genetics of sugar metabolism.</title>
        <authorList>
            <person name="Cooper E.A."/>
            <person name="Brenton Z.W."/>
            <person name="Flinn B.S."/>
            <person name="Jenkins J."/>
            <person name="Shu S."/>
            <person name="Flowers D."/>
            <person name="Luo F."/>
            <person name="Wang Y."/>
            <person name="Xia P."/>
            <person name="Barry K."/>
            <person name="Daum C."/>
            <person name="Lipzen A."/>
            <person name="Yoshinaga Y."/>
            <person name="Schmutz J."/>
            <person name="Saski C."/>
            <person name="Vermerris W."/>
            <person name="Kresovich S."/>
        </authorList>
    </citation>
    <scope>NUCLEOTIDE SEQUENCE</scope>
</reference>
<evidence type="ECO:0000313" key="3">
    <source>
        <dbReference type="Proteomes" id="UP000807115"/>
    </source>
</evidence>
<evidence type="ECO:0000256" key="1">
    <source>
        <dbReference type="SAM" id="MobiDB-lite"/>
    </source>
</evidence>
<accession>A0A921Q6B0</accession>
<dbReference type="EMBL" id="CM027689">
    <property type="protein sequence ID" value="KAG0515746.1"/>
    <property type="molecule type" value="Genomic_DNA"/>
</dbReference>
<feature type="region of interest" description="Disordered" evidence="1">
    <location>
        <begin position="1"/>
        <end position="25"/>
    </location>
</feature>
<feature type="compositionally biased region" description="Basic residues" evidence="1">
    <location>
        <begin position="1"/>
        <end position="10"/>
    </location>
</feature>
<proteinExistence type="predicted"/>
<evidence type="ECO:0000313" key="2">
    <source>
        <dbReference type="EMBL" id="KAG0515746.1"/>
    </source>
</evidence>
<sequence length="145" mass="16531">RGRGKRRRPRPQLVHGMPPRPVEGRIPARQRLGCCRRVSALDADGWHEVLHQQETRPTITSVVPPAVQRLAQFLDEVQVVREPPLIASPPRQSTRTRRPLPIRHRSRRITAQPLAHIPASKRGEVLLMQRLRIAPWTALVSPVPK</sequence>
<protein>
    <submittedName>
        <fullName evidence="2">Uncharacterized protein</fullName>
    </submittedName>
</protein>
<feature type="non-terminal residue" evidence="2">
    <location>
        <position position="1"/>
    </location>
</feature>
<comment type="caution">
    <text evidence="2">The sequence shown here is derived from an EMBL/GenBank/DDBJ whole genome shotgun (WGS) entry which is preliminary data.</text>
</comment>
<gene>
    <name evidence="2" type="ORF">BDA96_10G304700</name>
</gene>
<name>A0A921Q6B0_SORBI</name>
<reference evidence="2" key="2">
    <citation type="submission" date="2020-10" db="EMBL/GenBank/DDBJ databases">
        <authorList>
            <person name="Cooper E.A."/>
            <person name="Brenton Z.W."/>
            <person name="Flinn B.S."/>
            <person name="Jenkins J."/>
            <person name="Shu S."/>
            <person name="Flowers D."/>
            <person name="Luo F."/>
            <person name="Wang Y."/>
            <person name="Xia P."/>
            <person name="Barry K."/>
            <person name="Daum C."/>
            <person name="Lipzen A."/>
            <person name="Yoshinaga Y."/>
            <person name="Schmutz J."/>
            <person name="Saski C."/>
            <person name="Vermerris W."/>
            <person name="Kresovich S."/>
        </authorList>
    </citation>
    <scope>NUCLEOTIDE SEQUENCE</scope>
</reference>
<organism evidence="2 3">
    <name type="scientific">Sorghum bicolor</name>
    <name type="common">Sorghum</name>
    <name type="synonym">Sorghum vulgare</name>
    <dbReference type="NCBI Taxonomy" id="4558"/>
    <lineage>
        <taxon>Eukaryota</taxon>
        <taxon>Viridiplantae</taxon>
        <taxon>Streptophyta</taxon>
        <taxon>Embryophyta</taxon>
        <taxon>Tracheophyta</taxon>
        <taxon>Spermatophyta</taxon>
        <taxon>Magnoliopsida</taxon>
        <taxon>Liliopsida</taxon>
        <taxon>Poales</taxon>
        <taxon>Poaceae</taxon>
        <taxon>PACMAD clade</taxon>
        <taxon>Panicoideae</taxon>
        <taxon>Andropogonodae</taxon>
        <taxon>Andropogoneae</taxon>
        <taxon>Sorghinae</taxon>
        <taxon>Sorghum</taxon>
    </lineage>
</organism>
<dbReference type="AlphaFoldDB" id="A0A921Q6B0"/>